<proteinExistence type="predicted"/>
<name>A0A4V2WM79_9PROT</name>
<evidence type="ECO:0000313" key="2">
    <source>
        <dbReference type="EMBL" id="TCZ66840.1"/>
    </source>
</evidence>
<sequence>MLDLQNQWWKQEPFSEARMVRLVLVLACGLAAAGMSAEAAAQQAPLFGAKIGANPARNVPPPPPASGACTQNVPCRGILGETFFYTRSGDRRYVSRR</sequence>
<reference evidence="2 3" key="1">
    <citation type="submission" date="2019-03" db="EMBL/GenBank/DDBJ databases">
        <title>Paracraurococcus aquatilis NE82 genome sequence.</title>
        <authorList>
            <person name="Zhao Y."/>
            <person name="Du Z."/>
        </authorList>
    </citation>
    <scope>NUCLEOTIDE SEQUENCE [LARGE SCALE GENOMIC DNA]</scope>
    <source>
        <strain evidence="2 3">NE82</strain>
    </source>
</reference>
<accession>A0A4V2WM79</accession>
<feature type="signal peptide" evidence="1">
    <location>
        <begin position="1"/>
        <end position="39"/>
    </location>
</feature>
<organism evidence="2 3">
    <name type="scientific">Roseicella aquatilis</name>
    <dbReference type="NCBI Taxonomy" id="2527868"/>
    <lineage>
        <taxon>Bacteria</taxon>
        <taxon>Pseudomonadati</taxon>
        <taxon>Pseudomonadota</taxon>
        <taxon>Alphaproteobacteria</taxon>
        <taxon>Acetobacterales</taxon>
        <taxon>Roseomonadaceae</taxon>
        <taxon>Roseicella</taxon>
    </lineage>
</organism>
<dbReference type="Proteomes" id="UP000295023">
    <property type="component" value="Unassembled WGS sequence"/>
</dbReference>
<dbReference type="AlphaFoldDB" id="A0A4V2WM79"/>
<evidence type="ECO:0000256" key="1">
    <source>
        <dbReference type="SAM" id="SignalP"/>
    </source>
</evidence>
<gene>
    <name evidence="2" type="ORF">EXY23_01675</name>
</gene>
<dbReference type="EMBL" id="SKBM01000001">
    <property type="protein sequence ID" value="TCZ66840.1"/>
    <property type="molecule type" value="Genomic_DNA"/>
</dbReference>
<evidence type="ECO:0000313" key="3">
    <source>
        <dbReference type="Proteomes" id="UP000295023"/>
    </source>
</evidence>
<protein>
    <submittedName>
        <fullName evidence="2">Uncharacterized protein</fullName>
    </submittedName>
</protein>
<feature type="chain" id="PRO_5020855373" evidence="1">
    <location>
        <begin position="40"/>
        <end position="97"/>
    </location>
</feature>
<keyword evidence="1" id="KW-0732">Signal</keyword>
<comment type="caution">
    <text evidence="2">The sequence shown here is derived from an EMBL/GenBank/DDBJ whole genome shotgun (WGS) entry which is preliminary data.</text>
</comment>
<keyword evidence="3" id="KW-1185">Reference proteome</keyword>